<feature type="chain" id="PRO_5040797163" description="Lipoprotein" evidence="1">
    <location>
        <begin position="19"/>
        <end position="314"/>
    </location>
</feature>
<proteinExistence type="predicted"/>
<protein>
    <recommendedName>
        <fullName evidence="4">Lipoprotein</fullName>
    </recommendedName>
</protein>
<dbReference type="Proteomes" id="UP001143545">
    <property type="component" value="Unassembled WGS sequence"/>
</dbReference>
<dbReference type="RefSeq" id="WP_281753947.1">
    <property type="nucleotide sequence ID" value="NZ_BRVP01000009.1"/>
</dbReference>
<feature type="signal peptide" evidence="1">
    <location>
        <begin position="1"/>
        <end position="18"/>
    </location>
</feature>
<dbReference type="PROSITE" id="PS51257">
    <property type="entry name" value="PROKAR_LIPOPROTEIN"/>
    <property type="match status" value="1"/>
</dbReference>
<dbReference type="EMBL" id="BRVP01000009">
    <property type="protein sequence ID" value="GLB52582.1"/>
    <property type="molecule type" value="Genomic_DNA"/>
</dbReference>
<sequence length="314" mass="35479">MKIVKLMTLLMGMVMVVASCDLFTIPEPKETEAKKNNNNDIVANDENIKLSSFLKSNGLEVTDIKMLINDTENTRTSFKYGEKVVFNLYDVKGFTVEEDQIYPTASLYIIDSDGDSIYGVPNLLEYDSNGISKDSTDYTFYLSTFFDYGIPKEYDLALHLNDLKGTAEADFRMPFSLVDNNLFNIHDLTGITANQVFLNSTYNGYALTSHQTELRGDFNIIIKGLKGFKTVDGLTHPQVYLNLKDANKKSIIKSKNMFKDYTTIGVDPELLEDIITLDFNLSEGYLDNPVNIEVMVRDSISEVIFSADTNIYFN</sequence>
<keyword evidence="1" id="KW-0732">Signal</keyword>
<dbReference type="AlphaFoldDB" id="A0A9W6EVJ6"/>
<organism evidence="2 3">
    <name type="scientific">Neptunitalea chrysea</name>
    <dbReference type="NCBI Taxonomy" id="1647581"/>
    <lineage>
        <taxon>Bacteria</taxon>
        <taxon>Pseudomonadati</taxon>
        <taxon>Bacteroidota</taxon>
        <taxon>Flavobacteriia</taxon>
        <taxon>Flavobacteriales</taxon>
        <taxon>Flavobacteriaceae</taxon>
        <taxon>Neptunitalea</taxon>
    </lineage>
</organism>
<keyword evidence="3" id="KW-1185">Reference proteome</keyword>
<accession>A0A9W6EVJ6</accession>
<evidence type="ECO:0000256" key="1">
    <source>
        <dbReference type="SAM" id="SignalP"/>
    </source>
</evidence>
<evidence type="ECO:0000313" key="3">
    <source>
        <dbReference type="Proteomes" id="UP001143545"/>
    </source>
</evidence>
<gene>
    <name evidence="2" type="ORF">NBRC110019_16220</name>
</gene>
<comment type="caution">
    <text evidence="2">The sequence shown here is derived from an EMBL/GenBank/DDBJ whole genome shotgun (WGS) entry which is preliminary data.</text>
</comment>
<evidence type="ECO:0000313" key="2">
    <source>
        <dbReference type="EMBL" id="GLB52582.1"/>
    </source>
</evidence>
<evidence type="ECO:0008006" key="4">
    <source>
        <dbReference type="Google" id="ProtNLM"/>
    </source>
</evidence>
<reference evidence="2" key="1">
    <citation type="submission" date="2022-07" db="EMBL/GenBank/DDBJ databases">
        <title>Taxonomy of Novel Oxalotrophic and Methylotrophic Bacteria.</title>
        <authorList>
            <person name="Sahin N."/>
            <person name="Tani A."/>
        </authorList>
    </citation>
    <scope>NUCLEOTIDE SEQUENCE</scope>
    <source>
        <strain evidence="2">AM327</strain>
    </source>
</reference>
<name>A0A9W6EVJ6_9FLAO</name>